<evidence type="ECO:0000256" key="13">
    <source>
        <dbReference type="ARBA" id="ARBA00023237"/>
    </source>
</evidence>
<dbReference type="PANTHER" id="PTHR33619:SF3">
    <property type="entry name" value="POLYSACCHARIDE EXPORT PROTEIN GFCE-RELATED"/>
    <property type="match status" value="1"/>
</dbReference>
<feature type="chain" id="PRO_5030714557" evidence="15">
    <location>
        <begin position="27"/>
        <end position="281"/>
    </location>
</feature>
<dbReference type="InterPro" id="IPR054765">
    <property type="entry name" value="SLBB_dom"/>
</dbReference>
<keyword evidence="14" id="KW-0449">Lipoprotein</keyword>
<evidence type="ECO:0000256" key="10">
    <source>
        <dbReference type="ARBA" id="ARBA00023114"/>
    </source>
</evidence>
<evidence type="ECO:0000313" key="19">
    <source>
        <dbReference type="EMBL" id="MBC2653647.1"/>
    </source>
</evidence>
<feature type="domain" description="Polysaccharide export protein N-terminal" evidence="16">
    <location>
        <begin position="49"/>
        <end position="123"/>
    </location>
</feature>
<comment type="subcellular location">
    <subcellularLocation>
        <location evidence="1">Cell outer membrane</location>
        <topology evidence="1">Multi-pass membrane protein</topology>
    </subcellularLocation>
</comment>
<keyword evidence="5" id="KW-0762">Sugar transport</keyword>
<keyword evidence="7 15" id="KW-0732">Signal</keyword>
<keyword evidence="20" id="KW-1185">Reference proteome</keyword>
<comment type="caution">
    <text evidence="19">The sequence shown here is derived from an EMBL/GenBank/DDBJ whole genome shotgun (WGS) entry which is preliminary data.</text>
</comment>
<evidence type="ECO:0000256" key="6">
    <source>
        <dbReference type="ARBA" id="ARBA00022692"/>
    </source>
</evidence>
<feature type="signal peptide" evidence="15">
    <location>
        <begin position="1"/>
        <end position="26"/>
    </location>
</feature>
<evidence type="ECO:0000259" key="17">
    <source>
        <dbReference type="Pfam" id="PF10531"/>
    </source>
</evidence>
<feature type="domain" description="SLBB" evidence="18">
    <location>
        <begin position="131"/>
        <end position="205"/>
    </location>
</feature>
<keyword evidence="9" id="KW-0406">Ion transport</keyword>
<evidence type="ECO:0000313" key="20">
    <source>
        <dbReference type="Proteomes" id="UP000520156"/>
    </source>
</evidence>
<evidence type="ECO:0000256" key="2">
    <source>
        <dbReference type="ARBA" id="ARBA00009450"/>
    </source>
</evidence>
<keyword evidence="11" id="KW-0472">Membrane</keyword>
<dbReference type="EMBL" id="JACLAU010000065">
    <property type="protein sequence ID" value="MBC2653647.1"/>
    <property type="molecule type" value="Genomic_DNA"/>
</dbReference>
<evidence type="ECO:0000256" key="8">
    <source>
        <dbReference type="ARBA" id="ARBA00023047"/>
    </source>
</evidence>
<keyword evidence="4" id="KW-1134">Transmembrane beta strand</keyword>
<evidence type="ECO:0000256" key="9">
    <source>
        <dbReference type="ARBA" id="ARBA00023065"/>
    </source>
</evidence>
<dbReference type="Proteomes" id="UP000520156">
    <property type="component" value="Unassembled WGS sequence"/>
</dbReference>
<evidence type="ECO:0000259" key="16">
    <source>
        <dbReference type="Pfam" id="PF02563"/>
    </source>
</evidence>
<keyword evidence="12" id="KW-0564">Palmitate</keyword>
<dbReference type="InterPro" id="IPR003715">
    <property type="entry name" value="Poly_export_N"/>
</dbReference>
<evidence type="ECO:0000256" key="3">
    <source>
        <dbReference type="ARBA" id="ARBA00022448"/>
    </source>
</evidence>
<dbReference type="Pfam" id="PF02563">
    <property type="entry name" value="Poly_export"/>
    <property type="match status" value="1"/>
</dbReference>
<evidence type="ECO:0000256" key="11">
    <source>
        <dbReference type="ARBA" id="ARBA00023136"/>
    </source>
</evidence>
<evidence type="ECO:0000259" key="18">
    <source>
        <dbReference type="Pfam" id="PF22461"/>
    </source>
</evidence>
<accession>A0A7X1KDY9</accession>
<dbReference type="Pfam" id="PF10531">
    <property type="entry name" value="SLBB"/>
    <property type="match status" value="1"/>
</dbReference>
<evidence type="ECO:0000256" key="12">
    <source>
        <dbReference type="ARBA" id="ARBA00023139"/>
    </source>
</evidence>
<dbReference type="GO" id="GO:0006811">
    <property type="term" value="P:monoatomic ion transport"/>
    <property type="evidence" value="ECO:0007669"/>
    <property type="project" value="UniProtKB-KW"/>
</dbReference>
<dbReference type="InterPro" id="IPR049712">
    <property type="entry name" value="Poly_export"/>
</dbReference>
<dbReference type="Pfam" id="PF22461">
    <property type="entry name" value="SLBB_2"/>
    <property type="match status" value="1"/>
</dbReference>
<evidence type="ECO:0000256" key="15">
    <source>
        <dbReference type="SAM" id="SignalP"/>
    </source>
</evidence>
<dbReference type="Gene3D" id="3.10.560.10">
    <property type="entry name" value="Outer membrane lipoprotein wza domain like"/>
    <property type="match status" value="2"/>
</dbReference>
<evidence type="ECO:0000256" key="1">
    <source>
        <dbReference type="ARBA" id="ARBA00004571"/>
    </source>
</evidence>
<dbReference type="PANTHER" id="PTHR33619">
    <property type="entry name" value="POLYSACCHARIDE EXPORT PROTEIN GFCE-RELATED"/>
    <property type="match status" value="1"/>
</dbReference>
<dbReference type="GO" id="GO:0015159">
    <property type="term" value="F:polysaccharide transmembrane transporter activity"/>
    <property type="evidence" value="ECO:0007669"/>
    <property type="project" value="InterPro"/>
</dbReference>
<dbReference type="GO" id="GO:0015288">
    <property type="term" value="F:porin activity"/>
    <property type="evidence" value="ECO:0007669"/>
    <property type="project" value="UniProtKB-KW"/>
</dbReference>
<dbReference type="RefSeq" id="WP_185685019.1">
    <property type="nucleotide sequence ID" value="NZ_JACLAU010000065.1"/>
</dbReference>
<dbReference type="AlphaFoldDB" id="A0A7X1KDY9"/>
<dbReference type="GO" id="GO:0009279">
    <property type="term" value="C:cell outer membrane"/>
    <property type="evidence" value="ECO:0007669"/>
    <property type="project" value="UniProtKB-SubCell"/>
</dbReference>
<dbReference type="GO" id="GO:0046930">
    <property type="term" value="C:pore complex"/>
    <property type="evidence" value="ECO:0007669"/>
    <property type="project" value="UniProtKB-KW"/>
</dbReference>
<keyword evidence="13" id="KW-0998">Cell outer membrane</keyword>
<keyword evidence="3" id="KW-0813">Transport</keyword>
<keyword evidence="6" id="KW-0812">Transmembrane</keyword>
<sequence>MTFLRAFFRTMVAVVAATIMAVPAQAQTSISPQPVAAAADPRAAAVSLNNGYKVGIGDVLEVSVLGRDEYRARVQVQSDGTILLPYINSVQASNKTILELRDAVQKALESGGFYTKPAVSVVVTTFASRYVVVLGEVATPGIVPIDRAYRLSEIIARAGGLRTAGADAITLTPEGGAPVQLSLRDAATGGADKDPIVNPGDKVFVAPPKTFYIYGQVNAPGTYPIDRGMNVPKALARGGGLTALGSEGRVKVIRDGKELKKFDPNAPIQDGDVIVVGERFF</sequence>
<organism evidence="19 20">
    <name type="scientific">Novosphingobium aerophilum</name>
    <dbReference type="NCBI Taxonomy" id="2839843"/>
    <lineage>
        <taxon>Bacteria</taxon>
        <taxon>Pseudomonadati</taxon>
        <taxon>Pseudomonadota</taxon>
        <taxon>Alphaproteobacteria</taxon>
        <taxon>Sphingomonadales</taxon>
        <taxon>Sphingomonadaceae</taxon>
        <taxon>Novosphingobium</taxon>
    </lineage>
</organism>
<feature type="domain" description="Soluble ligand binding" evidence="17">
    <location>
        <begin position="211"/>
        <end position="257"/>
    </location>
</feature>
<evidence type="ECO:0000256" key="7">
    <source>
        <dbReference type="ARBA" id="ARBA00022729"/>
    </source>
</evidence>
<evidence type="ECO:0000256" key="4">
    <source>
        <dbReference type="ARBA" id="ARBA00022452"/>
    </source>
</evidence>
<keyword evidence="8" id="KW-0625">Polysaccharide transport</keyword>
<dbReference type="InterPro" id="IPR019554">
    <property type="entry name" value="Soluble_ligand-bd"/>
</dbReference>
<evidence type="ECO:0000256" key="14">
    <source>
        <dbReference type="ARBA" id="ARBA00023288"/>
    </source>
</evidence>
<comment type="similarity">
    <text evidence="2">Belongs to the BexD/CtrA/VexA family.</text>
</comment>
<keyword evidence="10" id="KW-0626">Porin</keyword>
<name>A0A7X1KDY9_9SPHN</name>
<gene>
    <name evidence="19" type="ORF">H7F49_18355</name>
</gene>
<reference evidence="19 20" key="1">
    <citation type="submission" date="2020-08" db="EMBL/GenBank/DDBJ databases">
        <title>The genome sequence of Novosphingobium flavum 4Y4.</title>
        <authorList>
            <person name="Liu Y."/>
        </authorList>
    </citation>
    <scope>NUCLEOTIDE SEQUENCE [LARGE SCALE GENOMIC DNA]</scope>
    <source>
        <strain evidence="19 20">4Y4</strain>
    </source>
</reference>
<evidence type="ECO:0000256" key="5">
    <source>
        <dbReference type="ARBA" id="ARBA00022597"/>
    </source>
</evidence>
<protein>
    <submittedName>
        <fullName evidence="19">SLBB domain-containing protein</fullName>
    </submittedName>
</protein>
<proteinExistence type="inferred from homology"/>